<dbReference type="GO" id="GO:0005777">
    <property type="term" value="C:peroxisome"/>
    <property type="evidence" value="ECO:0007669"/>
    <property type="project" value="TreeGrafter"/>
</dbReference>
<dbReference type="GO" id="GO:0045454">
    <property type="term" value="P:cell redox homeostasis"/>
    <property type="evidence" value="ECO:0007669"/>
    <property type="project" value="TreeGrafter"/>
</dbReference>
<evidence type="ECO:0000256" key="1">
    <source>
        <dbReference type="ARBA" id="ARBA00003330"/>
    </source>
</evidence>
<keyword evidence="3 9" id="KW-0575">Peroxidase</keyword>
<dbReference type="PANTHER" id="PTHR10430">
    <property type="entry name" value="PEROXIREDOXIN"/>
    <property type="match status" value="1"/>
</dbReference>
<dbReference type="InterPro" id="IPR037944">
    <property type="entry name" value="PRX5-like"/>
</dbReference>
<dbReference type="CDD" id="cd03013">
    <property type="entry name" value="PRX5_like"/>
    <property type="match status" value="1"/>
</dbReference>
<dbReference type="OrthoDB" id="1882547at2759"/>
<reference evidence="11" key="1">
    <citation type="submission" date="2022-01" db="EMBL/GenBank/DDBJ databases">
        <authorList>
            <person name="King R."/>
        </authorList>
    </citation>
    <scope>NUCLEOTIDE SEQUENCE</scope>
</reference>
<evidence type="ECO:0000256" key="5">
    <source>
        <dbReference type="ARBA" id="ARBA00023002"/>
    </source>
</evidence>
<dbReference type="GO" id="GO:0042744">
    <property type="term" value="P:hydrogen peroxide catabolic process"/>
    <property type="evidence" value="ECO:0007669"/>
    <property type="project" value="TreeGrafter"/>
</dbReference>
<evidence type="ECO:0000256" key="2">
    <source>
        <dbReference type="ARBA" id="ARBA00010505"/>
    </source>
</evidence>
<dbReference type="AlphaFoldDB" id="A0A9P0D5G5"/>
<keyword evidence="4 9" id="KW-0049">Antioxidant</keyword>
<dbReference type="EC" id="1.11.1.24" evidence="9"/>
<dbReference type="Gene3D" id="3.40.30.10">
    <property type="entry name" value="Glutaredoxin"/>
    <property type="match status" value="1"/>
</dbReference>
<comment type="similarity">
    <text evidence="2 9">Belongs to the peroxiredoxin family. Prx5 subfamily.</text>
</comment>
<dbReference type="GO" id="GO:0034599">
    <property type="term" value="P:cellular response to oxidative stress"/>
    <property type="evidence" value="ECO:0007669"/>
    <property type="project" value="InterPro"/>
</dbReference>
<evidence type="ECO:0000256" key="3">
    <source>
        <dbReference type="ARBA" id="ARBA00022559"/>
    </source>
</evidence>
<dbReference type="Proteomes" id="UP001153636">
    <property type="component" value="Chromosome 8"/>
</dbReference>
<dbReference type="PANTHER" id="PTHR10430:SF16">
    <property type="entry name" value="PEROXIREDOXIN-5, MITOCHONDRIAL"/>
    <property type="match status" value="1"/>
</dbReference>
<evidence type="ECO:0000256" key="4">
    <source>
        <dbReference type="ARBA" id="ARBA00022862"/>
    </source>
</evidence>
<dbReference type="FunFam" id="3.40.30.10:FF:000020">
    <property type="entry name" value="Peroxiredoxin"/>
    <property type="match status" value="1"/>
</dbReference>
<evidence type="ECO:0000256" key="8">
    <source>
        <dbReference type="PIRSR" id="PIRSR637944-1"/>
    </source>
</evidence>
<keyword evidence="12" id="KW-1185">Reference proteome</keyword>
<dbReference type="Pfam" id="PF08534">
    <property type="entry name" value="Redoxin"/>
    <property type="match status" value="1"/>
</dbReference>
<dbReference type="SUPFAM" id="SSF52833">
    <property type="entry name" value="Thioredoxin-like"/>
    <property type="match status" value="1"/>
</dbReference>
<dbReference type="GO" id="GO:0005739">
    <property type="term" value="C:mitochondrion"/>
    <property type="evidence" value="ECO:0007669"/>
    <property type="project" value="TreeGrafter"/>
</dbReference>
<dbReference type="InterPro" id="IPR036249">
    <property type="entry name" value="Thioredoxin-like_sf"/>
</dbReference>
<evidence type="ECO:0000259" key="10">
    <source>
        <dbReference type="PROSITE" id="PS51352"/>
    </source>
</evidence>
<dbReference type="InterPro" id="IPR013740">
    <property type="entry name" value="Redoxin"/>
</dbReference>
<dbReference type="GO" id="GO:0008379">
    <property type="term" value="F:thioredoxin peroxidase activity"/>
    <property type="evidence" value="ECO:0007669"/>
    <property type="project" value="InterPro"/>
</dbReference>
<gene>
    <name evidence="11" type="ORF">PSYICH_LOCUS14510</name>
</gene>
<protein>
    <recommendedName>
        <fullName evidence="9">Peroxiredoxin-5</fullName>
        <ecNumber evidence="9">1.11.1.24</ecNumber>
    </recommendedName>
</protein>
<keyword evidence="5 9" id="KW-0560">Oxidoreductase</keyword>
<sequence>MNVTTTSRLTTALSGKQLNYCIKRFLQVTSFNMVKVGDSVPNVDLFEDAPTNKVNLAQLSSGKKVILFAVPGAFTPGCSKTHLPGYVSKADELKQQGVNEIVCVSVNDPFVMAAWGKDQKTSGKVRMLADPLATLAKALDLSVEIGPLGGVRSKRYSMVIEDGKITSLQVEPDGTGLSCSLAEAIKL</sequence>
<accession>A0A9P0D5G5</accession>
<organism evidence="11 12">
    <name type="scientific">Psylliodes chrysocephalus</name>
    <dbReference type="NCBI Taxonomy" id="3402493"/>
    <lineage>
        <taxon>Eukaryota</taxon>
        <taxon>Metazoa</taxon>
        <taxon>Ecdysozoa</taxon>
        <taxon>Arthropoda</taxon>
        <taxon>Hexapoda</taxon>
        <taxon>Insecta</taxon>
        <taxon>Pterygota</taxon>
        <taxon>Neoptera</taxon>
        <taxon>Endopterygota</taxon>
        <taxon>Coleoptera</taxon>
        <taxon>Polyphaga</taxon>
        <taxon>Cucujiformia</taxon>
        <taxon>Chrysomeloidea</taxon>
        <taxon>Chrysomelidae</taxon>
        <taxon>Galerucinae</taxon>
        <taxon>Alticini</taxon>
        <taxon>Psylliodes</taxon>
    </lineage>
</organism>
<evidence type="ECO:0000256" key="7">
    <source>
        <dbReference type="ARBA" id="ARBA00049091"/>
    </source>
</evidence>
<feature type="active site" description="Cysteine sulfenic acid (-SOH) intermediate" evidence="8">
    <location>
        <position position="78"/>
    </location>
</feature>
<evidence type="ECO:0000256" key="9">
    <source>
        <dbReference type="RuleBase" id="RU366011"/>
    </source>
</evidence>
<evidence type="ECO:0000256" key="6">
    <source>
        <dbReference type="ARBA" id="ARBA00023284"/>
    </source>
</evidence>
<evidence type="ECO:0000313" key="11">
    <source>
        <dbReference type="EMBL" id="CAH1114270.1"/>
    </source>
</evidence>
<dbReference type="EMBL" id="OV651820">
    <property type="protein sequence ID" value="CAH1114270.1"/>
    <property type="molecule type" value="Genomic_DNA"/>
</dbReference>
<comment type="catalytic activity">
    <reaction evidence="7 9">
        <text>a hydroperoxide + [thioredoxin]-dithiol = an alcohol + [thioredoxin]-disulfide + H2O</text>
        <dbReference type="Rhea" id="RHEA:62620"/>
        <dbReference type="Rhea" id="RHEA-COMP:10698"/>
        <dbReference type="Rhea" id="RHEA-COMP:10700"/>
        <dbReference type="ChEBI" id="CHEBI:15377"/>
        <dbReference type="ChEBI" id="CHEBI:29950"/>
        <dbReference type="ChEBI" id="CHEBI:30879"/>
        <dbReference type="ChEBI" id="CHEBI:35924"/>
        <dbReference type="ChEBI" id="CHEBI:50058"/>
        <dbReference type="EC" id="1.11.1.24"/>
    </reaction>
</comment>
<keyword evidence="6 9" id="KW-0676">Redox-active center</keyword>
<name>A0A9P0D5G5_9CUCU</name>
<evidence type="ECO:0000313" key="12">
    <source>
        <dbReference type="Proteomes" id="UP001153636"/>
    </source>
</evidence>
<feature type="domain" description="Thioredoxin" evidence="10">
    <location>
        <begin position="34"/>
        <end position="187"/>
    </location>
</feature>
<dbReference type="PROSITE" id="PS51352">
    <property type="entry name" value="THIOREDOXIN_2"/>
    <property type="match status" value="1"/>
</dbReference>
<comment type="function">
    <text evidence="1">Thiol-specific peroxidase that catalyzes the reduction of hydrogen peroxide and organic hydroperoxides to water and alcohols, respectively. Plays a role in cell protection against oxidative stress by detoxifying peroxides and as sensor of hydrogen peroxide-mediated signaling events.</text>
</comment>
<proteinExistence type="inferred from homology"/>
<dbReference type="InterPro" id="IPR013766">
    <property type="entry name" value="Thioredoxin_domain"/>
</dbReference>